<evidence type="ECO:0000259" key="10">
    <source>
        <dbReference type="Pfam" id="PF14368"/>
    </source>
</evidence>
<evidence type="ECO:0000256" key="5">
    <source>
        <dbReference type="ARBA" id="ARBA00022729"/>
    </source>
</evidence>
<accession>A0AAE1KK59</accession>
<dbReference type="InterPro" id="IPR016140">
    <property type="entry name" value="Bifunc_inhib/LTP/seed_store"/>
</dbReference>
<proteinExistence type="inferred from homology"/>
<evidence type="ECO:0000256" key="9">
    <source>
        <dbReference type="SAM" id="SignalP"/>
    </source>
</evidence>
<gene>
    <name evidence="11" type="ORF">QN277_018925</name>
</gene>
<evidence type="ECO:0000256" key="8">
    <source>
        <dbReference type="ARBA" id="ARBA00023288"/>
    </source>
</evidence>
<comment type="caution">
    <text evidence="11">The sequence shown here is derived from an EMBL/GenBank/DDBJ whole genome shotgun (WGS) entry which is preliminary data.</text>
</comment>
<evidence type="ECO:0000256" key="1">
    <source>
        <dbReference type="ARBA" id="ARBA00004609"/>
    </source>
</evidence>
<dbReference type="AlphaFoldDB" id="A0AAE1KK59"/>
<keyword evidence="3" id="KW-1003">Cell membrane</keyword>
<evidence type="ECO:0000256" key="4">
    <source>
        <dbReference type="ARBA" id="ARBA00022622"/>
    </source>
</evidence>
<sequence>MALISIFTSSRAAIVAALIITATYHGTTSAKAPPSPGIAPAPGKAITECFKALVNTSDCLSYVKSESNLTKAEKGCCPEMAGLVESNPICLCELLSHPEALGFAIDVHKVLNLPSLCGLSSPPNATSCSAAGVPVSLAPINQDALSPSKQIADESAPSPSTQESTLSYLRNEDDEDAASNVIKDSTFNFILALATAIVFILNYDF</sequence>
<dbReference type="PANTHER" id="PTHR33044">
    <property type="entry name" value="BIFUNCTIONAL INHIBITOR/LIPID-TRANSFER PROTEIN/SEED STORAGE 2S ALBUMIN SUPERFAMILY PROTEIN-RELATED"/>
    <property type="match status" value="1"/>
</dbReference>
<keyword evidence="5 9" id="KW-0732">Signal</keyword>
<dbReference type="SUPFAM" id="SSF47699">
    <property type="entry name" value="Bifunctional inhibitor/lipid-transfer protein/seed storage 2S albumin"/>
    <property type="match status" value="1"/>
</dbReference>
<dbReference type="Proteomes" id="UP001293593">
    <property type="component" value="Unassembled WGS sequence"/>
</dbReference>
<keyword evidence="8" id="KW-0449">Lipoprotein</keyword>
<name>A0AAE1KK59_9FABA</name>
<comment type="subcellular location">
    <subcellularLocation>
        <location evidence="1">Cell membrane</location>
        <topology evidence="1">Lipid-anchor</topology>
        <topology evidence="1">GPI-anchor</topology>
    </subcellularLocation>
</comment>
<keyword evidence="7" id="KW-0325">Glycoprotein</keyword>
<keyword evidence="6" id="KW-1015">Disulfide bond</keyword>
<dbReference type="GO" id="GO:0005886">
    <property type="term" value="C:plasma membrane"/>
    <property type="evidence" value="ECO:0007669"/>
    <property type="project" value="UniProtKB-SubCell"/>
</dbReference>
<evidence type="ECO:0000256" key="3">
    <source>
        <dbReference type="ARBA" id="ARBA00022475"/>
    </source>
</evidence>
<keyword evidence="4" id="KW-0472">Membrane</keyword>
<feature type="domain" description="Bifunctional inhibitor/plant lipid transfer protein/seed storage helical" evidence="10">
    <location>
        <begin position="39"/>
        <end position="125"/>
    </location>
</feature>
<protein>
    <recommendedName>
        <fullName evidence="10">Bifunctional inhibitor/plant lipid transfer protein/seed storage helical domain-containing protein</fullName>
    </recommendedName>
</protein>
<dbReference type="Gene3D" id="1.10.110.10">
    <property type="entry name" value="Plant lipid-transfer and hydrophobic proteins"/>
    <property type="match status" value="1"/>
</dbReference>
<keyword evidence="12" id="KW-1185">Reference proteome</keyword>
<keyword evidence="4" id="KW-0336">GPI-anchor</keyword>
<organism evidence="11 12">
    <name type="scientific">Acacia crassicarpa</name>
    <name type="common">northern wattle</name>
    <dbReference type="NCBI Taxonomy" id="499986"/>
    <lineage>
        <taxon>Eukaryota</taxon>
        <taxon>Viridiplantae</taxon>
        <taxon>Streptophyta</taxon>
        <taxon>Embryophyta</taxon>
        <taxon>Tracheophyta</taxon>
        <taxon>Spermatophyta</taxon>
        <taxon>Magnoliopsida</taxon>
        <taxon>eudicotyledons</taxon>
        <taxon>Gunneridae</taxon>
        <taxon>Pentapetalae</taxon>
        <taxon>rosids</taxon>
        <taxon>fabids</taxon>
        <taxon>Fabales</taxon>
        <taxon>Fabaceae</taxon>
        <taxon>Caesalpinioideae</taxon>
        <taxon>mimosoid clade</taxon>
        <taxon>Acacieae</taxon>
        <taxon>Acacia</taxon>
    </lineage>
</organism>
<feature type="chain" id="PRO_5042052695" description="Bifunctional inhibitor/plant lipid transfer protein/seed storage helical domain-containing protein" evidence="9">
    <location>
        <begin position="18"/>
        <end position="205"/>
    </location>
</feature>
<evidence type="ECO:0000256" key="2">
    <source>
        <dbReference type="ARBA" id="ARBA00009748"/>
    </source>
</evidence>
<dbReference type="GO" id="GO:0098552">
    <property type="term" value="C:side of membrane"/>
    <property type="evidence" value="ECO:0007669"/>
    <property type="project" value="UniProtKB-KW"/>
</dbReference>
<evidence type="ECO:0000256" key="7">
    <source>
        <dbReference type="ARBA" id="ARBA00023180"/>
    </source>
</evidence>
<dbReference type="InterPro" id="IPR036312">
    <property type="entry name" value="Bifun_inhib/LTP/seed_sf"/>
</dbReference>
<dbReference type="InterPro" id="IPR043325">
    <property type="entry name" value="LTSS"/>
</dbReference>
<feature type="signal peptide" evidence="9">
    <location>
        <begin position="1"/>
        <end position="17"/>
    </location>
</feature>
<comment type="similarity">
    <text evidence="2">Belongs to the plant LTP family.</text>
</comment>
<reference evidence="11" key="1">
    <citation type="submission" date="2023-10" db="EMBL/GenBank/DDBJ databases">
        <title>Chromosome-level genome of the transformable northern wattle, Acacia crassicarpa.</title>
        <authorList>
            <person name="Massaro I."/>
            <person name="Sinha N.R."/>
            <person name="Poethig S."/>
            <person name="Leichty A.R."/>
        </authorList>
    </citation>
    <scope>NUCLEOTIDE SEQUENCE</scope>
    <source>
        <strain evidence="11">Acra3RX</strain>
        <tissue evidence="11">Leaf</tissue>
    </source>
</reference>
<dbReference type="EMBL" id="JAWXYG010000004">
    <property type="protein sequence ID" value="KAK4275915.1"/>
    <property type="molecule type" value="Genomic_DNA"/>
</dbReference>
<evidence type="ECO:0000313" key="12">
    <source>
        <dbReference type="Proteomes" id="UP001293593"/>
    </source>
</evidence>
<evidence type="ECO:0000313" key="11">
    <source>
        <dbReference type="EMBL" id="KAK4275915.1"/>
    </source>
</evidence>
<dbReference type="Pfam" id="PF14368">
    <property type="entry name" value="LTP_2"/>
    <property type="match status" value="1"/>
</dbReference>
<evidence type="ECO:0000256" key="6">
    <source>
        <dbReference type="ARBA" id="ARBA00023157"/>
    </source>
</evidence>
<dbReference type="CDD" id="cd00010">
    <property type="entry name" value="AAI_LTSS"/>
    <property type="match status" value="1"/>
</dbReference>